<proteinExistence type="inferred from homology"/>
<sequence>MSTEPVPLHGPHAGSGGAEFYDRMRAERGPVFPVVLEGGVPAWLVIGYRELQEALTRPDVFARDSRRWNRWDLIPPDWPLLPLVMPMPTVLNTEGEEHRRHSAAITEALSAVDLHELRTVTARFADRLIDGFCASGSADLRALFAFRLPALVLAWAYGLEEEHGDTLATVMTTMLDGGPDSMAAQGTLLAEMTALVAARRAAPGPDVISRLIAHPAAFTDEELVPELIVVLGGGHQPTGEWIGNALRLMLTDDRFGASLAGSRLSVSEALNEVLWEDTPTQIYAGRYAAHDVELGGHRIATGDLVLLGLAGANRDPALHRASAGGHANRAHLSFSHGDHRCPHAAQEMAEVIAVTAVEVLLDRLPDLELAVPAEELRWRPSPWMRGVTSLPVVFSSVPPLRSPFP</sequence>
<protein>
    <submittedName>
        <fullName evidence="2">Cytochrome P450</fullName>
    </submittedName>
</protein>
<keyword evidence="3" id="KW-1185">Reference proteome</keyword>
<name>A0A1M6SUF8_9ACTN</name>
<dbReference type="PANTHER" id="PTHR46696">
    <property type="entry name" value="P450, PUTATIVE (EUROFUNG)-RELATED"/>
    <property type="match status" value="1"/>
</dbReference>
<dbReference type="SUPFAM" id="SSF48264">
    <property type="entry name" value="Cytochrome P450"/>
    <property type="match status" value="1"/>
</dbReference>
<reference evidence="2 3" key="1">
    <citation type="submission" date="2016-11" db="EMBL/GenBank/DDBJ databases">
        <authorList>
            <person name="Jaros S."/>
            <person name="Januszkiewicz K."/>
            <person name="Wedrychowicz H."/>
        </authorList>
    </citation>
    <scope>NUCLEOTIDE SEQUENCE [LARGE SCALE GENOMIC DNA]</scope>
    <source>
        <strain evidence="2 3">CGMCC 4.5723</strain>
    </source>
</reference>
<dbReference type="AlphaFoldDB" id="A0A1M6SUF8"/>
<dbReference type="InterPro" id="IPR036396">
    <property type="entry name" value="Cyt_P450_sf"/>
</dbReference>
<dbReference type="OrthoDB" id="4133219at2"/>
<gene>
    <name evidence="2" type="ORF">SAMN05421803_12130</name>
</gene>
<dbReference type="STRING" id="758803.SAMN05421803_12130"/>
<dbReference type="PANTHER" id="PTHR46696:SF1">
    <property type="entry name" value="CYTOCHROME P450 YJIB-RELATED"/>
    <property type="match status" value="1"/>
</dbReference>
<dbReference type="Gene3D" id="1.10.630.10">
    <property type="entry name" value="Cytochrome P450"/>
    <property type="match status" value="1"/>
</dbReference>
<accession>A0A1M6SUF8</accession>
<evidence type="ECO:0000313" key="3">
    <source>
        <dbReference type="Proteomes" id="UP000184452"/>
    </source>
</evidence>
<dbReference type="GO" id="GO:0004497">
    <property type="term" value="F:monooxygenase activity"/>
    <property type="evidence" value="ECO:0007669"/>
    <property type="project" value="InterPro"/>
</dbReference>
<dbReference type="InterPro" id="IPR002397">
    <property type="entry name" value="Cyt_P450_B"/>
</dbReference>
<dbReference type="EMBL" id="FQZK01000021">
    <property type="protein sequence ID" value="SHK48343.1"/>
    <property type="molecule type" value="Genomic_DNA"/>
</dbReference>
<organism evidence="2 3">
    <name type="scientific">Nocardiopsis flavescens</name>
    <dbReference type="NCBI Taxonomy" id="758803"/>
    <lineage>
        <taxon>Bacteria</taxon>
        <taxon>Bacillati</taxon>
        <taxon>Actinomycetota</taxon>
        <taxon>Actinomycetes</taxon>
        <taxon>Streptosporangiales</taxon>
        <taxon>Nocardiopsidaceae</taxon>
        <taxon>Nocardiopsis</taxon>
    </lineage>
</organism>
<dbReference type="Proteomes" id="UP000184452">
    <property type="component" value="Unassembled WGS sequence"/>
</dbReference>
<dbReference type="PRINTS" id="PR00359">
    <property type="entry name" value="BP450"/>
</dbReference>
<dbReference type="GO" id="GO:0005506">
    <property type="term" value="F:iron ion binding"/>
    <property type="evidence" value="ECO:0007669"/>
    <property type="project" value="InterPro"/>
</dbReference>
<dbReference type="RefSeq" id="WP_073382511.1">
    <property type="nucleotide sequence ID" value="NZ_FQZK01000021.1"/>
</dbReference>
<dbReference type="GO" id="GO:0016705">
    <property type="term" value="F:oxidoreductase activity, acting on paired donors, with incorporation or reduction of molecular oxygen"/>
    <property type="evidence" value="ECO:0007669"/>
    <property type="project" value="InterPro"/>
</dbReference>
<comment type="similarity">
    <text evidence="1">Belongs to the cytochrome P450 family.</text>
</comment>
<evidence type="ECO:0000313" key="2">
    <source>
        <dbReference type="EMBL" id="SHK48343.1"/>
    </source>
</evidence>
<dbReference type="CDD" id="cd20623">
    <property type="entry name" value="CYP_unk"/>
    <property type="match status" value="1"/>
</dbReference>
<evidence type="ECO:0000256" key="1">
    <source>
        <dbReference type="ARBA" id="ARBA00010617"/>
    </source>
</evidence>
<dbReference type="GO" id="GO:0020037">
    <property type="term" value="F:heme binding"/>
    <property type="evidence" value="ECO:0007669"/>
    <property type="project" value="InterPro"/>
</dbReference>